<proteinExistence type="predicted"/>
<reference evidence="1 2" key="1">
    <citation type="submission" date="2018-02" db="EMBL/GenBank/DDBJ databases">
        <title>Draft genome of wild Prunus yedoensis var. nudiflora.</title>
        <authorList>
            <person name="Baek S."/>
            <person name="Kim J.-H."/>
            <person name="Choi K."/>
            <person name="Kim G.-B."/>
            <person name="Cho A."/>
            <person name="Jang H."/>
            <person name="Shin C.-H."/>
            <person name="Yu H.-J."/>
            <person name="Mun J.-H."/>
        </authorList>
    </citation>
    <scope>NUCLEOTIDE SEQUENCE [LARGE SCALE GENOMIC DNA]</scope>
    <source>
        <strain evidence="2">cv. Jeju island</strain>
        <tissue evidence="1">Leaf</tissue>
    </source>
</reference>
<comment type="caution">
    <text evidence="1">The sequence shown here is derived from an EMBL/GenBank/DDBJ whole genome shotgun (WGS) entry which is preliminary data.</text>
</comment>
<protein>
    <submittedName>
        <fullName evidence="1">Uncharacterized protein</fullName>
    </submittedName>
</protein>
<dbReference type="Proteomes" id="UP000250321">
    <property type="component" value="Unassembled WGS sequence"/>
</dbReference>
<organism evidence="1 2">
    <name type="scientific">Prunus yedoensis var. nudiflora</name>
    <dbReference type="NCBI Taxonomy" id="2094558"/>
    <lineage>
        <taxon>Eukaryota</taxon>
        <taxon>Viridiplantae</taxon>
        <taxon>Streptophyta</taxon>
        <taxon>Embryophyta</taxon>
        <taxon>Tracheophyta</taxon>
        <taxon>Spermatophyta</taxon>
        <taxon>Magnoliopsida</taxon>
        <taxon>eudicotyledons</taxon>
        <taxon>Gunneridae</taxon>
        <taxon>Pentapetalae</taxon>
        <taxon>rosids</taxon>
        <taxon>fabids</taxon>
        <taxon>Rosales</taxon>
        <taxon>Rosaceae</taxon>
        <taxon>Amygdaloideae</taxon>
        <taxon>Amygdaleae</taxon>
        <taxon>Prunus</taxon>
    </lineage>
</organism>
<gene>
    <name evidence="1" type="ORF">Pyn_33137</name>
</gene>
<name>A0A314ZC95_PRUYE</name>
<dbReference type="EMBL" id="PJQY01000221">
    <property type="protein sequence ID" value="PQQ15717.1"/>
    <property type="molecule type" value="Genomic_DNA"/>
</dbReference>
<keyword evidence="2" id="KW-1185">Reference proteome</keyword>
<dbReference type="AlphaFoldDB" id="A0A314ZC95"/>
<evidence type="ECO:0000313" key="1">
    <source>
        <dbReference type="EMBL" id="PQQ15717.1"/>
    </source>
</evidence>
<accession>A0A314ZC95</accession>
<evidence type="ECO:0000313" key="2">
    <source>
        <dbReference type="Proteomes" id="UP000250321"/>
    </source>
</evidence>
<sequence>MEGCSLLSVGFYGSRRGVERDRGEEEFEYFFVVVVRCWYSVVDGNAEVEKTMESRSLGHPGPALLRLYGRG</sequence>